<dbReference type="Proteomes" id="UP000193963">
    <property type="component" value="Unassembled WGS sequence"/>
</dbReference>
<comment type="subunit">
    <text evidence="7">The complex comprises the extracytoplasmic solute receptor protein and the two transmembrane proteins.</text>
</comment>
<keyword evidence="3 7" id="KW-0997">Cell inner membrane</keyword>
<keyword evidence="4 7" id="KW-0812">Transmembrane</keyword>
<dbReference type="EMBL" id="FWFN01000003">
    <property type="protein sequence ID" value="SLN35586.1"/>
    <property type="molecule type" value="Genomic_DNA"/>
</dbReference>
<protein>
    <recommendedName>
        <fullName evidence="7">TRAP transporter large permease protein</fullName>
    </recommendedName>
</protein>
<dbReference type="PIRSF" id="PIRSF006066">
    <property type="entry name" value="HI0050"/>
    <property type="match status" value="1"/>
</dbReference>
<feature type="transmembrane region" description="Helical" evidence="7">
    <location>
        <begin position="174"/>
        <end position="198"/>
    </location>
</feature>
<dbReference type="PANTHER" id="PTHR33362:SF5">
    <property type="entry name" value="C4-DICARBOXYLATE TRAP TRANSPORTER LARGE PERMEASE PROTEIN DCTM"/>
    <property type="match status" value="1"/>
</dbReference>
<dbReference type="AlphaFoldDB" id="A0A1X6Z185"/>
<evidence type="ECO:0000256" key="1">
    <source>
        <dbReference type="ARBA" id="ARBA00004429"/>
    </source>
</evidence>
<keyword evidence="2" id="KW-1003">Cell membrane</keyword>
<keyword evidence="5 7" id="KW-1133">Transmembrane helix</keyword>
<comment type="subcellular location">
    <subcellularLocation>
        <location evidence="1 7">Cell inner membrane</location>
        <topology evidence="1 7">Multi-pass membrane protein</topology>
    </subcellularLocation>
</comment>
<feature type="transmembrane region" description="Helical" evidence="7">
    <location>
        <begin position="280"/>
        <end position="304"/>
    </location>
</feature>
<feature type="domain" description="TRAP C4-dicarboxylate transport system permease DctM subunit" evidence="8">
    <location>
        <begin position="12"/>
        <end position="431"/>
    </location>
</feature>
<evidence type="ECO:0000259" key="8">
    <source>
        <dbReference type="Pfam" id="PF06808"/>
    </source>
</evidence>
<comment type="function">
    <text evidence="7">Part of the tripartite ATP-independent periplasmic (TRAP) transport system.</text>
</comment>
<reference evidence="9 10" key="1">
    <citation type="submission" date="2017-03" db="EMBL/GenBank/DDBJ databases">
        <authorList>
            <person name="Afonso C.L."/>
            <person name="Miller P.J."/>
            <person name="Scott M.A."/>
            <person name="Spackman E."/>
            <person name="Goraichik I."/>
            <person name="Dimitrov K.M."/>
            <person name="Suarez D.L."/>
            <person name="Swayne D.E."/>
        </authorList>
    </citation>
    <scope>NUCLEOTIDE SEQUENCE [LARGE SCALE GENOMIC DNA]</scope>
    <source>
        <strain evidence="9 10">CECT 7751</strain>
    </source>
</reference>
<keyword evidence="10" id="KW-1185">Reference proteome</keyword>
<evidence type="ECO:0000256" key="6">
    <source>
        <dbReference type="ARBA" id="ARBA00023136"/>
    </source>
</evidence>
<dbReference type="RefSeq" id="WP_085887385.1">
    <property type="nucleotide sequence ID" value="NZ_FWFN01000003.1"/>
</dbReference>
<dbReference type="NCBIfam" id="TIGR00786">
    <property type="entry name" value="dctM"/>
    <property type="match status" value="1"/>
</dbReference>
<comment type="similarity">
    <text evidence="7">Belongs to the TRAP transporter large permease family.</text>
</comment>
<feature type="transmembrane region" description="Helical" evidence="7">
    <location>
        <begin position="6"/>
        <end position="36"/>
    </location>
</feature>
<name>A0A1X6Z185_9RHOB</name>
<sequence length="439" mass="46243">MTPLMIGYACIGAMFVILILGAPIGLAMITVGFVGFSAIIGMTPALAVLKTATFETITNYSFTLIPLFLLMGNLISRSGVAADLFRGALLLTRGWSGGLAAAGMTASAVFSTVSGSSLATASTMTRVAYPEMKAHGYDPRLATGSLAAGGTLGILIPPSIALMLYALITEQSVGTMFLAGILPGILAFVLYIVTILIMSRIWSPDPEIAAQAIASEAEAAGPARRFETLRLFAPAIILFGLVMGGLYGNFFTPTEAGGVGAALSLIFALWRRVPRAELVAAFVETIITCGSIFLILIGAEVFGFVLSTSQLSNELVRFLDGSGFGPWQVLIVILVFYVILGCFMESLAMILLTVPIFFPVVLANGFDPIWFGVIAVVTVELGMITPPVGMNLFMVKSASRDTKLTTIMTGVIPFVVTDVIRLGILLAFPAISLLLTGRL</sequence>
<dbReference type="InterPro" id="IPR010656">
    <property type="entry name" value="DctM"/>
</dbReference>
<feature type="transmembrane region" description="Helical" evidence="7">
    <location>
        <begin position="57"/>
        <end position="75"/>
    </location>
</feature>
<dbReference type="Pfam" id="PF06808">
    <property type="entry name" value="DctM"/>
    <property type="match status" value="1"/>
</dbReference>
<dbReference type="InterPro" id="IPR004681">
    <property type="entry name" value="TRAP_DctM"/>
</dbReference>
<accession>A0A1X6Z185</accession>
<evidence type="ECO:0000256" key="7">
    <source>
        <dbReference type="RuleBase" id="RU369079"/>
    </source>
</evidence>
<organism evidence="9 10">
    <name type="scientific">Pseudooceanicola marinus</name>
    <dbReference type="NCBI Taxonomy" id="396013"/>
    <lineage>
        <taxon>Bacteria</taxon>
        <taxon>Pseudomonadati</taxon>
        <taxon>Pseudomonadota</taxon>
        <taxon>Alphaproteobacteria</taxon>
        <taxon>Rhodobacterales</taxon>
        <taxon>Paracoccaceae</taxon>
        <taxon>Pseudooceanicola</taxon>
    </lineage>
</organism>
<feature type="transmembrane region" description="Helical" evidence="7">
    <location>
        <begin position="141"/>
        <end position="168"/>
    </location>
</feature>
<evidence type="ECO:0000256" key="5">
    <source>
        <dbReference type="ARBA" id="ARBA00022989"/>
    </source>
</evidence>
<gene>
    <name evidence="9" type="primary">siaT_13</name>
    <name evidence="9" type="ORF">PSM7751_01493</name>
</gene>
<feature type="transmembrane region" description="Helical" evidence="7">
    <location>
        <begin position="256"/>
        <end position="273"/>
    </location>
</feature>
<evidence type="ECO:0000313" key="9">
    <source>
        <dbReference type="EMBL" id="SLN35586.1"/>
    </source>
</evidence>
<dbReference type="PANTHER" id="PTHR33362">
    <property type="entry name" value="SIALIC ACID TRAP TRANSPORTER PERMEASE PROTEIN SIAT-RELATED"/>
    <property type="match status" value="1"/>
</dbReference>
<dbReference type="GO" id="GO:0005886">
    <property type="term" value="C:plasma membrane"/>
    <property type="evidence" value="ECO:0007669"/>
    <property type="project" value="UniProtKB-SubCell"/>
</dbReference>
<keyword evidence="7" id="KW-0813">Transport</keyword>
<evidence type="ECO:0000256" key="4">
    <source>
        <dbReference type="ARBA" id="ARBA00022692"/>
    </source>
</evidence>
<evidence type="ECO:0000256" key="3">
    <source>
        <dbReference type="ARBA" id="ARBA00022519"/>
    </source>
</evidence>
<proteinExistence type="inferred from homology"/>
<feature type="transmembrane region" description="Helical" evidence="7">
    <location>
        <begin position="369"/>
        <end position="395"/>
    </location>
</feature>
<feature type="transmembrane region" description="Helical" evidence="7">
    <location>
        <begin position="347"/>
        <end position="363"/>
    </location>
</feature>
<feature type="transmembrane region" description="Helical" evidence="7">
    <location>
        <begin position="231"/>
        <end position="250"/>
    </location>
</feature>
<feature type="transmembrane region" description="Helical" evidence="7">
    <location>
        <begin position="324"/>
        <end position="340"/>
    </location>
</feature>
<evidence type="ECO:0000256" key="2">
    <source>
        <dbReference type="ARBA" id="ARBA00022475"/>
    </source>
</evidence>
<keyword evidence="6 7" id="KW-0472">Membrane</keyword>
<evidence type="ECO:0000313" key="10">
    <source>
        <dbReference type="Proteomes" id="UP000193963"/>
    </source>
</evidence>
<dbReference type="OrthoDB" id="9790209at2"/>
<dbReference type="GO" id="GO:0022857">
    <property type="term" value="F:transmembrane transporter activity"/>
    <property type="evidence" value="ECO:0007669"/>
    <property type="project" value="UniProtKB-UniRule"/>
</dbReference>
<feature type="transmembrane region" description="Helical" evidence="7">
    <location>
        <begin position="407"/>
        <end position="435"/>
    </location>
</feature>
<feature type="transmembrane region" description="Helical" evidence="7">
    <location>
        <begin position="95"/>
        <end position="120"/>
    </location>
</feature>